<feature type="transmembrane region" description="Helical" evidence="1">
    <location>
        <begin position="146"/>
        <end position="167"/>
    </location>
</feature>
<evidence type="ECO:0000313" key="2">
    <source>
        <dbReference type="EMBL" id="KAF5710032.1"/>
    </source>
</evidence>
<keyword evidence="3" id="KW-1185">Reference proteome</keyword>
<comment type="caution">
    <text evidence="2">The sequence shown here is derived from an EMBL/GenBank/DDBJ whole genome shotgun (WGS) entry which is preliminary data.</text>
</comment>
<feature type="transmembrane region" description="Helical" evidence="1">
    <location>
        <begin position="187"/>
        <end position="206"/>
    </location>
</feature>
<keyword evidence="1" id="KW-1133">Transmembrane helix</keyword>
<name>A0A8H5YD66_9HYPO</name>
<feature type="transmembrane region" description="Helical" evidence="1">
    <location>
        <begin position="73"/>
        <end position="90"/>
    </location>
</feature>
<sequence length="464" mass="52770">MSSQLETAHSFSESTSDLSLQRVSHCDTNSQESLGRKIENVSATLPPVTLPDQKGSEMTRDLRYKHASTYRRIFAFIFITNLAVFIALLATSKATILSRDAASAASANLMVCILFRQEEFVNLCYEIVVLAPHSWPLSIRKRLAKVFHYGGFHSGAGVAATAWYMAYTILATQEWAADRKEYRLVNMITGWVVVAMFLIILIAAYPSIRRKFHDHFEAFHRFAGWVSLLAFWVHNIVSARVTAHEWNESIGYALVRSPNFWCICVTTSCTIASWSRLRRRVVYPEKLSDHATRLHFKYRGMKPFYGLKISDKPMTEWHAFATIPDIEPESGKVEGFSVVVSNAGDFTKKQIMNDALSSNRHCRYWFWYRALPFSSPRRVLWSTRDPEKTYGPTVVDAVQRADPNAVIWNTTERGYPDIVRETYQLVVESDAEAVYIISNPKVTEKVVLGMQTRGVPAYGAIFDS</sequence>
<proteinExistence type="predicted"/>
<dbReference type="EMBL" id="JAAQPF010000230">
    <property type="protein sequence ID" value="KAF5710032.1"/>
    <property type="molecule type" value="Genomic_DNA"/>
</dbReference>
<evidence type="ECO:0000256" key="1">
    <source>
        <dbReference type="SAM" id="Phobius"/>
    </source>
</evidence>
<keyword evidence="1" id="KW-0812">Transmembrane</keyword>
<protein>
    <submittedName>
        <fullName evidence="2">Non-ribosomal peptide synthetase</fullName>
    </submittedName>
</protein>
<accession>A0A8H5YD66</accession>
<dbReference type="PANTHER" id="PTHR33927">
    <property type="entry name" value="TRANSMEMBRANE PROTEIN"/>
    <property type="match status" value="1"/>
</dbReference>
<keyword evidence="1" id="KW-0472">Membrane</keyword>
<evidence type="ECO:0000313" key="3">
    <source>
        <dbReference type="Proteomes" id="UP000532311"/>
    </source>
</evidence>
<dbReference type="Proteomes" id="UP000532311">
    <property type="component" value="Unassembled WGS sequence"/>
</dbReference>
<dbReference type="AlphaFoldDB" id="A0A8H5YD66"/>
<dbReference type="InterPro" id="IPR052979">
    <property type="entry name" value="Adenylate-forming_domain"/>
</dbReference>
<gene>
    <name evidence="2" type="ORF">FGLOB1_5694</name>
</gene>
<reference evidence="2 3" key="1">
    <citation type="submission" date="2020-05" db="EMBL/GenBank/DDBJ databases">
        <title>Identification and distribution of gene clusters putatively required for synthesis of sphingolipid metabolism inhibitors in phylogenetically diverse species of the filamentous fungus Fusarium.</title>
        <authorList>
            <person name="Kim H.-S."/>
            <person name="Busman M."/>
            <person name="Brown D.W."/>
            <person name="Divon H."/>
            <person name="Uhlig S."/>
            <person name="Proctor R.H."/>
        </authorList>
    </citation>
    <scope>NUCLEOTIDE SEQUENCE [LARGE SCALE GENOMIC DNA]</scope>
    <source>
        <strain evidence="2 3">NRRL 26131</strain>
    </source>
</reference>
<organism evidence="2 3">
    <name type="scientific">Fusarium globosum</name>
    <dbReference type="NCBI Taxonomy" id="78864"/>
    <lineage>
        <taxon>Eukaryota</taxon>
        <taxon>Fungi</taxon>
        <taxon>Dikarya</taxon>
        <taxon>Ascomycota</taxon>
        <taxon>Pezizomycotina</taxon>
        <taxon>Sordariomycetes</taxon>
        <taxon>Hypocreomycetidae</taxon>
        <taxon>Hypocreales</taxon>
        <taxon>Nectriaceae</taxon>
        <taxon>Fusarium</taxon>
        <taxon>Fusarium fujikuroi species complex</taxon>
    </lineage>
</organism>
<dbReference type="PANTHER" id="PTHR33927:SF5">
    <property type="entry name" value="ENZYME, PUTATIVE (AFU_ORTHOLOGUE AFUA_8G01222)-RELATED"/>
    <property type="match status" value="1"/>
</dbReference>